<evidence type="ECO:0000256" key="5">
    <source>
        <dbReference type="ARBA" id="ARBA00022840"/>
    </source>
</evidence>
<keyword evidence="5 7" id="KW-0067">ATP-binding</keyword>
<keyword evidence="6 7" id="KW-0057">Aromatic amino acid biosynthesis</keyword>
<evidence type="ECO:0000256" key="4">
    <source>
        <dbReference type="ARBA" id="ARBA00022777"/>
    </source>
</evidence>
<dbReference type="GO" id="GO:0005829">
    <property type="term" value="C:cytosol"/>
    <property type="evidence" value="ECO:0007669"/>
    <property type="project" value="TreeGrafter"/>
</dbReference>
<dbReference type="PRINTS" id="PR01100">
    <property type="entry name" value="SHIKIMTKNASE"/>
</dbReference>
<evidence type="ECO:0000313" key="9">
    <source>
        <dbReference type="Proteomes" id="UP000248132"/>
    </source>
</evidence>
<keyword evidence="7" id="KW-0479">Metal-binding</keyword>
<comment type="catalytic activity">
    <reaction evidence="7">
        <text>shikimate + ATP = 3-phosphoshikimate + ADP + H(+)</text>
        <dbReference type="Rhea" id="RHEA:13121"/>
        <dbReference type="ChEBI" id="CHEBI:15378"/>
        <dbReference type="ChEBI" id="CHEBI:30616"/>
        <dbReference type="ChEBI" id="CHEBI:36208"/>
        <dbReference type="ChEBI" id="CHEBI:145989"/>
        <dbReference type="ChEBI" id="CHEBI:456216"/>
        <dbReference type="EC" id="2.7.1.71"/>
    </reaction>
</comment>
<accession>A0A318XJZ6</accession>
<organism evidence="8 9">
    <name type="scientific">Ruminiclostridium sufflavum DSM 19573</name>
    <dbReference type="NCBI Taxonomy" id="1121337"/>
    <lineage>
        <taxon>Bacteria</taxon>
        <taxon>Bacillati</taxon>
        <taxon>Bacillota</taxon>
        <taxon>Clostridia</taxon>
        <taxon>Eubacteriales</taxon>
        <taxon>Oscillospiraceae</taxon>
        <taxon>Ruminiclostridium</taxon>
    </lineage>
</organism>
<comment type="subunit">
    <text evidence="7">Monomer.</text>
</comment>
<evidence type="ECO:0000313" key="8">
    <source>
        <dbReference type="EMBL" id="PYG86673.1"/>
    </source>
</evidence>
<dbReference type="GO" id="GO:0009073">
    <property type="term" value="P:aromatic amino acid family biosynthetic process"/>
    <property type="evidence" value="ECO:0007669"/>
    <property type="project" value="UniProtKB-KW"/>
</dbReference>
<comment type="cofactor">
    <cofactor evidence="7">
        <name>Mg(2+)</name>
        <dbReference type="ChEBI" id="CHEBI:18420"/>
    </cofactor>
    <text evidence="7">Binds 1 Mg(2+) ion per subunit.</text>
</comment>
<proteinExistence type="inferred from homology"/>
<feature type="binding site" evidence="7">
    <location>
        <position position="120"/>
    </location>
    <ligand>
        <name>ATP</name>
        <dbReference type="ChEBI" id="CHEBI:30616"/>
    </ligand>
</feature>
<feature type="binding site" evidence="7">
    <location>
        <position position="84"/>
    </location>
    <ligand>
        <name>substrate</name>
    </ligand>
</feature>
<dbReference type="InterPro" id="IPR000623">
    <property type="entry name" value="Shikimate_kinase/TSH1"/>
</dbReference>
<dbReference type="SUPFAM" id="SSF52540">
    <property type="entry name" value="P-loop containing nucleoside triphosphate hydrolases"/>
    <property type="match status" value="1"/>
</dbReference>
<dbReference type="GO" id="GO:0004765">
    <property type="term" value="F:shikimate kinase activity"/>
    <property type="evidence" value="ECO:0007669"/>
    <property type="project" value="UniProtKB-UniRule"/>
</dbReference>
<keyword evidence="7" id="KW-0963">Cytoplasm</keyword>
<sequence length="169" mass="18724">MTQGSDKSNIVLIGMPGCGKTTTGKLLAALLDYTFIDCDQLIADKTGKSPRQVVEESGRDFFLNVQEEAVLSIKQTNCIIATGGGIVHSDTAMKYLKTIGFVLFLDAKYDIIEERMDASRKLVRTNGSLLELYNERKPLYCKYADAIIDCDSADSQLLCNRILKEIDNI</sequence>
<feature type="binding site" evidence="7">
    <location>
        <position position="136"/>
    </location>
    <ligand>
        <name>substrate</name>
    </ligand>
</feature>
<dbReference type="GO" id="GO:0000287">
    <property type="term" value="F:magnesium ion binding"/>
    <property type="evidence" value="ECO:0007669"/>
    <property type="project" value="UniProtKB-UniRule"/>
</dbReference>
<dbReference type="GO" id="GO:0008652">
    <property type="term" value="P:amino acid biosynthetic process"/>
    <property type="evidence" value="ECO:0007669"/>
    <property type="project" value="UniProtKB-KW"/>
</dbReference>
<evidence type="ECO:0000256" key="7">
    <source>
        <dbReference type="HAMAP-Rule" id="MF_00109"/>
    </source>
</evidence>
<comment type="similarity">
    <text evidence="7">Belongs to the shikimate kinase family.</text>
</comment>
<keyword evidence="4 7" id="KW-0418">Kinase</keyword>
<dbReference type="UniPathway" id="UPA00053">
    <property type="reaction ID" value="UER00088"/>
</dbReference>
<evidence type="ECO:0000256" key="3">
    <source>
        <dbReference type="ARBA" id="ARBA00022741"/>
    </source>
</evidence>
<keyword evidence="7" id="KW-0460">Magnesium</keyword>
<keyword evidence="1 7" id="KW-0028">Amino-acid biosynthesis</keyword>
<dbReference type="OrthoDB" id="9800332at2"/>
<evidence type="ECO:0000256" key="6">
    <source>
        <dbReference type="ARBA" id="ARBA00023141"/>
    </source>
</evidence>
<name>A0A318XJZ6_9FIRM</name>
<evidence type="ECO:0000256" key="1">
    <source>
        <dbReference type="ARBA" id="ARBA00022605"/>
    </source>
</evidence>
<dbReference type="Gene3D" id="3.40.50.300">
    <property type="entry name" value="P-loop containing nucleotide triphosphate hydrolases"/>
    <property type="match status" value="1"/>
</dbReference>
<feature type="binding site" evidence="7">
    <location>
        <position position="21"/>
    </location>
    <ligand>
        <name>Mg(2+)</name>
        <dbReference type="ChEBI" id="CHEBI:18420"/>
    </ligand>
</feature>
<comment type="caution">
    <text evidence="7">Lacks conserved residue(s) required for the propagation of feature annotation.</text>
</comment>
<keyword evidence="3 7" id="KW-0547">Nucleotide-binding</keyword>
<dbReference type="InterPro" id="IPR031322">
    <property type="entry name" value="Shikimate/glucono_kinase"/>
</dbReference>
<gene>
    <name evidence="7" type="primary">aroK</name>
    <name evidence="8" type="ORF">LY28_02892</name>
</gene>
<reference evidence="8 9" key="1">
    <citation type="submission" date="2018-06" db="EMBL/GenBank/DDBJ databases">
        <title>Genomic Encyclopedia of Type Strains, Phase I: the one thousand microbial genomes (KMG-I) project.</title>
        <authorList>
            <person name="Kyrpides N."/>
        </authorList>
    </citation>
    <scope>NUCLEOTIDE SEQUENCE [LARGE SCALE GENOMIC DNA]</scope>
    <source>
        <strain evidence="8 9">DSM 19573</strain>
    </source>
</reference>
<keyword evidence="9" id="KW-1185">Reference proteome</keyword>
<dbReference type="HAMAP" id="MF_00109">
    <property type="entry name" value="Shikimate_kinase"/>
    <property type="match status" value="1"/>
</dbReference>
<dbReference type="EMBL" id="QKMR01000018">
    <property type="protein sequence ID" value="PYG86673.1"/>
    <property type="molecule type" value="Genomic_DNA"/>
</dbReference>
<protein>
    <recommendedName>
        <fullName evidence="7">Shikimate kinase</fullName>
        <shortName evidence="7">SK</shortName>
        <ecNumber evidence="7">2.7.1.71</ecNumber>
    </recommendedName>
</protein>
<dbReference type="PANTHER" id="PTHR21087">
    <property type="entry name" value="SHIKIMATE KINASE"/>
    <property type="match status" value="1"/>
</dbReference>
<feature type="binding site" evidence="7">
    <location>
        <begin position="17"/>
        <end position="22"/>
    </location>
    <ligand>
        <name>ATP</name>
        <dbReference type="ChEBI" id="CHEBI:30616"/>
    </ligand>
</feature>
<dbReference type="GO" id="GO:0009423">
    <property type="term" value="P:chorismate biosynthetic process"/>
    <property type="evidence" value="ECO:0007669"/>
    <property type="project" value="UniProtKB-UniRule"/>
</dbReference>
<evidence type="ECO:0000256" key="2">
    <source>
        <dbReference type="ARBA" id="ARBA00022679"/>
    </source>
</evidence>
<keyword evidence="2 7" id="KW-0808">Transferase</keyword>
<dbReference type="EC" id="2.7.1.71" evidence="7"/>
<comment type="caution">
    <text evidence="8">The sequence shown here is derived from an EMBL/GenBank/DDBJ whole genome shotgun (WGS) entry which is preliminary data.</text>
</comment>
<dbReference type="CDD" id="cd00464">
    <property type="entry name" value="SK"/>
    <property type="match status" value="1"/>
</dbReference>
<dbReference type="Proteomes" id="UP000248132">
    <property type="component" value="Unassembled WGS sequence"/>
</dbReference>
<dbReference type="GO" id="GO:0005524">
    <property type="term" value="F:ATP binding"/>
    <property type="evidence" value="ECO:0007669"/>
    <property type="project" value="UniProtKB-UniRule"/>
</dbReference>
<dbReference type="RefSeq" id="WP_110462886.1">
    <property type="nucleotide sequence ID" value="NZ_QKMR01000018.1"/>
</dbReference>
<dbReference type="Pfam" id="PF01202">
    <property type="entry name" value="SKI"/>
    <property type="match status" value="1"/>
</dbReference>
<comment type="subcellular location">
    <subcellularLocation>
        <location evidence="7">Cytoplasm</location>
    </subcellularLocation>
</comment>
<dbReference type="AlphaFoldDB" id="A0A318XJZ6"/>
<dbReference type="PANTHER" id="PTHR21087:SF16">
    <property type="entry name" value="SHIKIMATE KINASE 1, CHLOROPLASTIC"/>
    <property type="match status" value="1"/>
</dbReference>
<comment type="pathway">
    <text evidence="7">Metabolic intermediate biosynthesis; chorismate biosynthesis; chorismate from D-erythrose 4-phosphate and phosphoenolpyruvate: step 5/7.</text>
</comment>
<dbReference type="InterPro" id="IPR027417">
    <property type="entry name" value="P-loop_NTPase"/>
</dbReference>
<feature type="binding site" evidence="7">
    <location>
        <position position="39"/>
    </location>
    <ligand>
        <name>substrate</name>
    </ligand>
</feature>
<comment type="function">
    <text evidence="7">Catalyzes the specific phosphorylation of the 3-hydroxyl group of shikimic acid using ATP as a cosubstrate.</text>
</comment>